<accession>A0A397V6M1</accession>
<organism evidence="2 3">
    <name type="scientific">Gigaspora rosea</name>
    <dbReference type="NCBI Taxonomy" id="44941"/>
    <lineage>
        <taxon>Eukaryota</taxon>
        <taxon>Fungi</taxon>
        <taxon>Fungi incertae sedis</taxon>
        <taxon>Mucoromycota</taxon>
        <taxon>Glomeromycotina</taxon>
        <taxon>Glomeromycetes</taxon>
        <taxon>Diversisporales</taxon>
        <taxon>Gigasporaceae</taxon>
        <taxon>Gigaspora</taxon>
    </lineage>
</organism>
<dbReference type="AlphaFoldDB" id="A0A397V6M1"/>
<reference evidence="2 3" key="1">
    <citation type="submission" date="2018-06" db="EMBL/GenBank/DDBJ databases">
        <title>Comparative genomics reveals the genomic features of Rhizophagus irregularis, R. cerebriforme, R. diaphanum and Gigaspora rosea, and their symbiotic lifestyle signature.</title>
        <authorList>
            <person name="Morin E."/>
            <person name="San Clemente H."/>
            <person name="Chen E.C.H."/>
            <person name="De La Providencia I."/>
            <person name="Hainaut M."/>
            <person name="Kuo A."/>
            <person name="Kohler A."/>
            <person name="Murat C."/>
            <person name="Tang N."/>
            <person name="Roy S."/>
            <person name="Loubradou J."/>
            <person name="Henrissat B."/>
            <person name="Grigoriev I.V."/>
            <person name="Corradi N."/>
            <person name="Roux C."/>
            <person name="Martin F.M."/>
        </authorList>
    </citation>
    <scope>NUCLEOTIDE SEQUENCE [LARGE SCALE GENOMIC DNA]</scope>
    <source>
        <strain evidence="2 3">DAOM 194757</strain>
    </source>
</reference>
<dbReference type="OrthoDB" id="25620at2759"/>
<comment type="caution">
    <text evidence="2">The sequence shown here is derived from an EMBL/GenBank/DDBJ whole genome shotgun (WGS) entry which is preliminary data.</text>
</comment>
<dbReference type="EMBL" id="QKWP01000617">
    <property type="protein sequence ID" value="RIB17288.1"/>
    <property type="molecule type" value="Genomic_DNA"/>
</dbReference>
<evidence type="ECO:0000313" key="3">
    <source>
        <dbReference type="Proteomes" id="UP000266673"/>
    </source>
</evidence>
<evidence type="ECO:0000313" key="2">
    <source>
        <dbReference type="EMBL" id="RIB17288.1"/>
    </source>
</evidence>
<feature type="domain" description="TLDc" evidence="1">
    <location>
        <begin position="129"/>
        <end position="310"/>
    </location>
</feature>
<gene>
    <name evidence="2" type="ORF">C2G38_1443794</name>
</gene>
<dbReference type="Proteomes" id="UP000266673">
    <property type="component" value="Unassembled WGS sequence"/>
</dbReference>
<dbReference type="Pfam" id="PF07534">
    <property type="entry name" value="TLD"/>
    <property type="match status" value="1"/>
</dbReference>
<dbReference type="PROSITE" id="PS51886">
    <property type="entry name" value="TLDC"/>
    <property type="match status" value="1"/>
</dbReference>
<dbReference type="InterPro" id="IPR006571">
    <property type="entry name" value="TLDc_dom"/>
</dbReference>
<name>A0A397V6M1_9GLOM</name>
<proteinExistence type="predicted"/>
<evidence type="ECO:0000259" key="1">
    <source>
        <dbReference type="PROSITE" id="PS51886"/>
    </source>
</evidence>
<protein>
    <submittedName>
        <fullName evidence="2">TLD-domain-containing protein</fullName>
    </submittedName>
</protein>
<sequence length="313" mass="36415">MEEIKIWNYIIKWGIAQNPNLPSDHEGWSDENFTALKATLKNCLPYIRYFQISAKDVANYVFPYSQILEKKLWEDLNKSHLLPGHEITSTILPPRIILKSDLPSRSTENFWFKWKTGLGHYKRTESFSTVINEEHAAGIASWIDKNTIEYNVKNNPYKFKLLLRGSRDGFNRESFWKLCNKKANTVTVINVTGNDNIERIFGGYNPVEWDNSKNGSYGRCKDSFIFSLKKDAIQNSILSRVKKPAYAIYNNTYRGINFGGCSLAMFYNNNSQINGCYTYHNNDYEKQIDIGSPNTKKHYFVNEYEVFQVHKKS</sequence>
<keyword evidence="3" id="KW-1185">Reference proteome</keyword>